<gene>
    <name evidence="6" type="ORF">NHX12_026567</name>
</gene>
<evidence type="ECO:0000256" key="3">
    <source>
        <dbReference type="ARBA" id="ARBA00033193"/>
    </source>
</evidence>
<dbReference type="Gene3D" id="2.30.29.30">
    <property type="entry name" value="Pleckstrin-homology domain (PH domain)/Phosphotyrosine-binding domain (PTB)"/>
    <property type="match status" value="1"/>
</dbReference>
<dbReference type="SUPFAM" id="SSF50729">
    <property type="entry name" value="PH domain-like"/>
    <property type="match status" value="1"/>
</dbReference>
<comment type="subcellular location">
    <subcellularLocation>
        <location evidence="1">Cytoplasm</location>
        <location evidence="1">Cytoskeleton</location>
        <location evidence="1">Stress fiber</location>
    </subcellularLocation>
</comment>
<evidence type="ECO:0000259" key="5">
    <source>
        <dbReference type="PROSITE" id="PS50229"/>
    </source>
</evidence>
<dbReference type="InterPro" id="IPR000697">
    <property type="entry name" value="WH1/EVH1_dom"/>
</dbReference>
<evidence type="ECO:0000256" key="1">
    <source>
        <dbReference type="ARBA" id="ARBA00004529"/>
    </source>
</evidence>
<dbReference type="GO" id="GO:0005522">
    <property type="term" value="F:profilin binding"/>
    <property type="evidence" value="ECO:0007669"/>
    <property type="project" value="TreeGrafter"/>
</dbReference>
<organism evidence="6 7">
    <name type="scientific">Muraenolepis orangiensis</name>
    <name type="common">Patagonian moray cod</name>
    <dbReference type="NCBI Taxonomy" id="630683"/>
    <lineage>
        <taxon>Eukaryota</taxon>
        <taxon>Metazoa</taxon>
        <taxon>Chordata</taxon>
        <taxon>Craniata</taxon>
        <taxon>Vertebrata</taxon>
        <taxon>Euteleostomi</taxon>
        <taxon>Actinopterygii</taxon>
        <taxon>Neopterygii</taxon>
        <taxon>Teleostei</taxon>
        <taxon>Neoteleostei</taxon>
        <taxon>Acanthomorphata</taxon>
        <taxon>Zeiogadaria</taxon>
        <taxon>Gadariae</taxon>
        <taxon>Gadiformes</taxon>
        <taxon>Muraenolepidoidei</taxon>
        <taxon>Muraenolepididae</taxon>
        <taxon>Muraenolepis</taxon>
    </lineage>
</organism>
<evidence type="ECO:0000256" key="4">
    <source>
        <dbReference type="SAM" id="MobiDB-lite"/>
    </source>
</evidence>
<dbReference type="OrthoDB" id="31170at2759"/>
<dbReference type="Pfam" id="PF00568">
    <property type="entry name" value="WH1"/>
    <property type="match status" value="1"/>
</dbReference>
<feature type="compositionally biased region" description="Basic and acidic residues" evidence="4">
    <location>
        <begin position="106"/>
        <end position="137"/>
    </location>
</feature>
<accession>A0A9Q0EMI1</accession>
<feature type="region of interest" description="Disordered" evidence="4">
    <location>
        <begin position="99"/>
        <end position="165"/>
    </location>
</feature>
<evidence type="ECO:0000313" key="7">
    <source>
        <dbReference type="Proteomes" id="UP001148018"/>
    </source>
</evidence>
<keyword evidence="7" id="KW-1185">Reference proteome</keyword>
<evidence type="ECO:0000313" key="6">
    <source>
        <dbReference type="EMBL" id="KAJ3607052.1"/>
    </source>
</evidence>
<dbReference type="GO" id="GO:0001725">
    <property type="term" value="C:stress fiber"/>
    <property type="evidence" value="ECO:0007669"/>
    <property type="project" value="UniProtKB-SubCell"/>
</dbReference>
<proteinExistence type="predicted"/>
<dbReference type="PROSITE" id="PS50229">
    <property type="entry name" value="WH1"/>
    <property type="match status" value="1"/>
</dbReference>
<dbReference type="PANTHER" id="PTHR11202">
    <property type="entry name" value="SPROUTY-RELATED, EVH1 DOMAIN-CONTAINING PROTEIN FAMILY MEMBER"/>
    <property type="match status" value="1"/>
</dbReference>
<dbReference type="GO" id="GO:0017124">
    <property type="term" value="F:SH3 domain binding"/>
    <property type="evidence" value="ECO:0007669"/>
    <property type="project" value="TreeGrafter"/>
</dbReference>
<dbReference type="InterPro" id="IPR011993">
    <property type="entry name" value="PH-like_dom_sf"/>
</dbReference>
<evidence type="ECO:0000256" key="2">
    <source>
        <dbReference type="ARBA" id="ARBA00017156"/>
    </source>
</evidence>
<comment type="caution">
    <text evidence="6">The sequence shown here is derived from an EMBL/GenBank/DDBJ whole genome shotgun (WGS) entry which is preliminary data.</text>
</comment>
<dbReference type="SMART" id="SM00461">
    <property type="entry name" value="WH1"/>
    <property type="match status" value="1"/>
</dbReference>
<dbReference type="Proteomes" id="UP001148018">
    <property type="component" value="Unassembled WGS sequence"/>
</dbReference>
<feature type="compositionally biased region" description="Basic and acidic residues" evidence="4">
    <location>
        <begin position="145"/>
        <end position="157"/>
    </location>
</feature>
<dbReference type="GO" id="GO:0008154">
    <property type="term" value="P:actin polymerization or depolymerization"/>
    <property type="evidence" value="ECO:0007669"/>
    <property type="project" value="TreeGrafter"/>
</dbReference>
<dbReference type="EMBL" id="JANIIK010000042">
    <property type="protein sequence ID" value="KAJ3607052.1"/>
    <property type="molecule type" value="Genomic_DNA"/>
</dbReference>
<dbReference type="PANTHER" id="PTHR11202:SF4">
    <property type="entry name" value="ENA_VASP-LIKE PROTEIN"/>
    <property type="match status" value="1"/>
</dbReference>
<dbReference type="AlphaFoldDB" id="A0A9Q0EMI1"/>
<name>A0A9Q0EMI1_9TELE</name>
<sequence>MVYDDSSKKWVPIKHGQQGFSRINIYHNTASNAFRVVINYSIVKGLKYNQATPTFHQWRDARQVYGLNFASKEEASTFSTAMLFALTVLSSQDGAGSLNRLAWSERGGREERGERERRRRGEGGRRGERGRGGGEGREGEEEKEDMERGEEREREGRAAQSCLLF</sequence>
<feature type="domain" description="WH1" evidence="5">
    <location>
        <begin position="1"/>
        <end position="89"/>
    </location>
</feature>
<reference evidence="6" key="1">
    <citation type="submission" date="2022-07" db="EMBL/GenBank/DDBJ databases">
        <title>Chromosome-level genome of Muraenolepis orangiensis.</title>
        <authorList>
            <person name="Kim J."/>
        </authorList>
    </citation>
    <scope>NUCLEOTIDE SEQUENCE</scope>
    <source>
        <strain evidence="6">KU_S4_2022</strain>
        <tissue evidence="6">Muscle</tissue>
    </source>
</reference>
<dbReference type="GO" id="GO:0030838">
    <property type="term" value="P:positive regulation of actin filament polymerization"/>
    <property type="evidence" value="ECO:0007669"/>
    <property type="project" value="TreeGrafter"/>
</dbReference>
<protein>
    <recommendedName>
        <fullName evidence="2">Ena/VASP-like protein</fullName>
    </recommendedName>
    <alternativeName>
        <fullName evidence="3">Ena/vasodilator-stimulated phosphoprotein-like</fullName>
    </alternativeName>
</protein>